<evidence type="ECO:0000256" key="4">
    <source>
        <dbReference type="ARBA" id="ARBA00022475"/>
    </source>
</evidence>
<dbReference type="InterPro" id="IPR016174">
    <property type="entry name" value="Di-haem_cyt_TM"/>
</dbReference>
<evidence type="ECO:0000313" key="16">
    <source>
        <dbReference type="Proteomes" id="UP000554342"/>
    </source>
</evidence>
<keyword evidence="10" id="KW-0408">Iron</keyword>
<name>A0A840Z2R1_9SPHN</name>
<evidence type="ECO:0000256" key="9">
    <source>
        <dbReference type="ARBA" id="ARBA00022989"/>
    </source>
</evidence>
<dbReference type="InterPro" id="IPR052168">
    <property type="entry name" value="Cytochrome_b561_oxidase"/>
</dbReference>
<evidence type="ECO:0000259" key="14">
    <source>
        <dbReference type="Pfam" id="PF01292"/>
    </source>
</evidence>
<feature type="transmembrane region" description="Helical" evidence="13">
    <location>
        <begin position="45"/>
        <end position="67"/>
    </location>
</feature>
<evidence type="ECO:0000313" key="15">
    <source>
        <dbReference type="EMBL" id="MBB5720020.1"/>
    </source>
</evidence>
<sequence>MTITAAQRYSRGAIFFHWTIALLVIVNIILGLFHESLLKGLGVMPVHFAIGMTVLILSIGRWIWRLAHPAPPLPLGMAGWEKVASKLTHWAFYLLIVLMPLSGWMMMSGGRHPRAVSWFGLFNFPILPVDKVLAGGAHEFHEIFGYAMAALVIVHIAAALRHHFILRDSVLMRMMPGSGR</sequence>
<dbReference type="GO" id="GO:0009055">
    <property type="term" value="F:electron transfer activity"/>
    <property type="evidence" value="ECO:0007669"/>
    <property type="project" value="InterPro"/>
</dbReference>
<comment type="caution">
    <text evidence="15">The sequence shown here is derived from an EMBL/GenBank/DDBJ whole genome shotgun (WGS) entry which is preliminary data.</text>
</comment>
<protein>
    <submittedName>
        <fullName evidence="15">Cytochrome b561</fullName>
    </submittedName>
</protein>
<keyword evidence="8" id="KW-0249">Electron transport</keyword>
<comment type="subcellular location">
    <subcellularLocation>
        <location evidence="2">Cell membrane</location>
        <topology evidence="2">Multi-pass membrane protein</topology>
    </subcellularLocation>
</comment>
<gene>
    <name evidence="15" type="ORF">FHR23_002980</name>
</gene>
<keyword evidence="7" id="KW-0479">Metal-binding</keyword>
<keyword evidence="3" id="KW-0813">Transport</keyword>
<dbReference type="Proteomes" id="UP000554342">
    <property type="component" value="Unassembled WGS sequence"/>
</dbReference>
<proteinExistence type="inferred from homology"/>
<dbReference type="GO" id="GO:0046872">
    <property type="term" value="F:metal ion binding"/>
    <property type="evidence" value="ECO:0007669"/>
    <property type="project" value="UniProtKB-KW"/>
</dbReference>
<dbReference type="Pfam" id="PF01292">
    <property type="entry name" value="Ni_hydr_CYTB"/>
    <property type="match status" value="1"/>
</dbReference>
<dbReference type="PANTHER" id="PTHR30529:SF1">
    <property type="entry name" value="CYTOCHROME B561 HOMOLOG 2"/>
    <property type="match status" value="1"/>
</dbReference>
<evidence type="ECO:0000256" key="7">
    <source>
        <dbReference type="ARBA" id="ARBA00022723"/>
    </source>
</evidence>
<evidence type="ECO:0000256" key="5">
    <source>
        <dbReference type="ARBA" id="ARBA00022617"/>
    </source>
</evidence>
<keyword evidence="16" id="KW-1185">Reference proteome</keyword>
<evidence type="ECO:0000256" key="10">
    <source>
        <dbReference type="ARBA" id="ARBA00023004"/>
    </source>
</evidence>
<dbReference type="Gene3D" id="1.20.950.20">
    <property type="entry name" value="Transmembrane di-heme cytochromes, Chain C"/>
    <property type="match status" value="1"/>
</dbReference>
<keyword evidence="4" id="KW-1003">Cell membrane</keyword>
<feature type="transmembrane region" description="Helical" evidence="13">
    <location>
        <begin position="87"/>
        <end position="106"/>
    </location>
</feature>
<comment type="similarity">
    <text evidence="12">Belongs to the cytochrome b561 family.</text>
</comment>
<feature type="domain" description="Cytochrome b561 bacterial/Ni-hydrogenase" evidence="14">
    <location>
        <begin position="8"/>
        <end position="177"/>
    </location>
</feature>
<dbReference type="GO" id="GO:0022904">
    <property type="term" value="P:respiratory electron transport chain"/>
    <property type="evidence" value="ECO:0007669"/>
    <property type="project" value="InterPro"/>
</dbReference>
<dbReference type="SUPFAM" id="SSF81342">
    <property type="entry name" value="Transmembrane di-heme cytochromes"/>
    <property type="match status" value="1"/>
</dbReference>
<feature type="transmembrane region" description="Helical" evidence="13">
    <location>
        <begin position="12"/>
        <end position="33"/>
    </location>
</feature>
<dbReference type="PANTHER" id="PTHR30529">
    <property type="entry name" value="CYTOCHROME B561"/>
    <property type="match status" value="1"/>
</dbReference>
<keyword evidence="11 13" id="KW-0472">Membrane</keyword>
<evidence type="ECO:0000256" key="11">
    <source>
        <dbReference type="ARBA" id="ARBA00023136"/>
    </source>
</evidence>
<organism evidence="15 16">
    <name type="scientific">Stakelama sediminis</name>
    <dbReference type="NCBI Taxonomy" id="463200"/>
    <lineage>
        <taxon>Bacteria</taxon>
        <taxon>Pseudomonadati</taxon>
        <taxon>Pseudomonadota</taxon>
        <taxon>Alphaproteobacteria</taxon>
        <taxon>Sphingomonadales</taxon>
        <taxon>Sphingomonadaceae</taxon>
        <taxon>Stakelama</taxon>
    </lineage>
</organism>
<evidence type="ECO:0000256" key="2">
    <source>
        <dbReference type="ARBA" id="ARBA00004651"/>
    </source>
</evidence>
<evidence type="ECO:0000256" key="3">
    <source>
        <dbReference type="ARBA" id="ARBA00022448"/>
    </source>
</evidence>
<keyword evidence="5" id="KW-0349">Heme</keyword>
<evidence type="ECO:0000256" key="6">
    <source>
        <dbReference type="ARBA" id="ARBA00022692"/>
    </source>
</evidence>
<reference evidence="15 16" key="1">
    <citation type="submission" date="2020-08" db="EMBL/GenBank/DDBJ databases">
        <title>Genomic Encyclopedia of Type Strains, Phase IV (KMG-IV): sequencing the most valuable type-strain genomes for metagenomic binning, comparative biology and taxonomic classification.</title>
        <authorList>
            <person name="Goeker M."/>
        </authorList>
    </citation>
    <scope>NUCLEOTIDE SEQUENCE [LARGE SCALE GENOMIC DNA]</scope>
    <source>
        <strain evidence="15 16">DSM 27203</strain>
    </source>
</reference>
<dbReference type="EMBL" id="JACIJI010000008">
    <property type="protein sequence ID" value="MBB5720020.1"/>
    <property type="molecule type" value="Genomic_DNA"/>
</dbReference>
<dbReference type="InterPro" id="IPR011577">
    <property type="entry name" value="Cyt_b561_bac/Ni-Hgenase"/>
</dbReference>
<evidence type="ECO:0000256" key="13">
    <source>
        <dbReference type="SAM" id="Phobius"/>
    </source>
</evidence>
<evidence type="ECO:0000256" key="8">
    <source>
        <dbReference type="ARBA" id="ARBA00022982"/>
    </source>
</evidence>
<feature type="transmembrane region" description="Helical" evidence="13">
    <location>
        <begin position="143"/>
        <end position="164"/>
    </location>
</feature>
<dbReference type="RefSeq" id="WP_343043177.1">
    <property type="nucleotide sequence ID" value="NZ_BAABIF010000029.1"/>
</dbReference>
<keyword evidence="6 13" id="KW-0812">Transmembrane</keyword>
<evidence type="ECO:0000256" key="12">
    <source>
        <dbReference type="ARBA" id="ARBA00037975"/>
    </source>
</evidence>
<dbReference type="GO" id="GO:0005886">
    <property type="term" value="C:plasma membrane"/>
    <property type="evidence" value="ECO:0007669"/>
    <property type="project" value="UniProtKB-SubCell"/>
</dbReference>
<dbReference type="GO" id="GO:0020037">
    <property type="term" value="F:heme binding"/>
    <property type="evidence" value="ECO:0007669"/>
    <property type="project" value="TreeGrafter"/>
</dbReference>
<keyword evidence="9 13" id="KW-1133">Transmembrane helix</keyword>
<accession>A0A840Z2R1</accession>
<evidence type="ECO:0000256" key="1">
    <source>
        <dbReference type="ARBA" id="ARBA00001970"/>
    </source>
</evidence>
<dbReference type="AlphaFoldDB" id="A0A840Z2R1"/>
<comment type="cofactor">
    <cofactor evidence="1">
        <name>heme b</name>
        <dbReference type="ChEBI" id="CHEBI:60344"/>
    </cofactor>
</comment>